<dbReference type="RefSeq" id="WP_256197851.1">
    <property type="nucleotide sequence ID" value="NZ_DBEZUI010000321.1"/>
</dbReference>
<dbReference type="InterPro" id="IPR005807">
    <property type="entry name" value="SecE_bac"/>
</dbReference>
<gene>
    <name evidence="9" type="primary">secE</name>
    <name evidence="9" type="ORF">NE663_06865</name>
</gene>
<evidence type="ECO:0000313" key="10">
    <source>
        <dbReference type="Proteomes" id="UP001524435"/>
    </source>
</evidence>
<keyword evidence="10" id="KW-1185">Reference proteome</keyword>
<dbReference type="Proteomes" id="UP001524435">
    <property type="component" value="Unassembled WGS sequence"/>
</dbReference>
<dbReference type="Gene3D" id="1.20.5.1030">
    <property type="entry name" value="Preprotein translocase secy subunit"/>
    <property type="match status" value="1"/>
</dbReference>
<evidence type="ECO:0000256" key="7">
    <source>
        <dbReference type="ARBA" id="ARBA00023136"/>
    </source>
</evidence>
<name>A0ABT1SL79_9FIRM</name>
<evidence type="ECO:0000313" key="9">
    <source>
        <dbReference type="EMBL" id="MCQ5121977.1"/>
    </source>
</evidence>
<keyword evidence="6" id="KW-0811">Translocation</keyword>
<dbReference type="InterPro" id="IPR038379">
    <property type="entry name" value="SecE_sf"/>
</dbReference>
<dbReference type="Pfam" id="PF00584">
    <property type="entry name" value="SecE"/>
    <property type="match status" value="1"/>
</dbReference>
<keyword evidence="3 8" id="KW-0812">Transmembrane</keyword>
<comment type="subcellular location">
    <subcellularLocation>
        <location evidence="1">Membrane</location>
    </subcellularLocation>
</comment>
<accession>A0ABT1SL79</accession>
<dbReference type="EMBL" id="JANGCH010000008">
    <property type="protein sequence ID" value="MCQ5121977.1"/>
    <property type="molecule type" value="Genomic_DNA"/>
</dbReference>
<reference evidence="9 10" key="1">
    <citation type="submission" date="2022-06" db="EMBL/GenBank/DDBJ databases">
        <title>Isolation of gut microbiota from human fecal samples.</title>
        <authorList>
            <person name="Pamer E.G."/>
            <person name="Barat B."/>
            <person name="Waligurski E."/>
            <person name="Medina S."/>
            <person name="Paddock L."/>
            <person name="Mostad J."/>
        </authorList>
    </citation>
    <scope>NUCLEOTIDE SEQUENCE [LARGE SCALE GENOMIC DNA]</scope>
    <source>
        <strain evidence="9 10">DFI.6.1</strain>
    </source>
</reference>
<organism evidence="9 10">
    <name type="scientific">Massilicoli timonensis</name>
    <dbReference type="NCBI Taxonomy" id="2015901"/>
    <lineage>
        <taxon>Bacteria</taxon>
        <taxon>Bacillati</taxon>
        <taxon>Bacillota</taxon>
        <taxon>Erysipelotrichia</taxon>
        <taxon>Erysipelotrichales</taxon>
        <taxon>Erysipelotrichaceae</taxon>
        <taxon>Massilicoli</taxon>
    </lineage>
</organism>
<evidence type="ECO:0000256" key="2">
    <source>
        <dbReference type="ARBA" id="ARBA00022448"/>
    </source>
</evidence>
<dbReference type="InterPro" id="IPR001901">
    <property type="entry name" value="Translocase_SecE/Sec61-g"/>
</dbReference>
<evidence type="ECO:0000256" key="8">
    <source>
        <dbReference type="SAM" id="Phobius"/>
    </source>
</evidence>
<keyword evidence="5 8" id="KW-1133">Transmembrane helix</keyword>
<protein>
    <submittedName>
        <fullName evidence="9">Preprotein translocase subunit SecE</fullName>
    </submittedName>
</protein>
<evidence type="ECO:0000256" key="4">
    <source>
        <dbReference type="ARBA" id="ARBA00022927"/>
    </source>
</evidence>
<dbReference type="NCBIfam" id="TIGR00964">
    <property type="entry name" value="secE_bact"/>
    <property type="match status" value="1"/>
</dbReference>
<feature type="transmembrane region" description="Helical" evidence="8">
    <location>
        <begin position="24"/>
        <end position="49"/>
    </location>
</feature>
<evidence type="ECO:0000256" key="5">
    <source>
        <dbReference type="ARBA" id="ARBA00022989"/>
    </source>
</evidence>
<evidence type="ECO:0000256" key="6">
    <source>
        <dbReference type="ARBA" id="ARBA00023010"/>
    </source>
</evidence>
<keyword evidence="7 8" id="KW-0472">Membrane</keyword>
<proteinExistence type="predicted"/>
<evidence type="ECO:0000256" key="3">
    <source>
        <dbReference type="ARBA" id="ARBA00022692"/>
    </source>
</evidence>
<keyword evidence="2" id="KW-0813">Transport</keyword>
<evidence type="ECO:0000256" key="1">
    <source>
        <dbReference type="ARBA" id="ARBA00004370"/>
    </source>
</evidence>
<comment type="caution">
    <text evidence="9">The sequence shown here is derived from an EMBL/GenBank/DDBJ whole genome shotgun (WGS) entry which is preliminary data.</text>
</comment>
<keyword evidence="4" id="KW-0653">Protein transport</keyword>
<sequence>MKWFSIAGFRAEVHRIRWPKMKDLIANSGSVIFFTAAFALFFTLCEWIAKTYLHFIGL</sequence>